<gene>
    <name evidence="13" type="primary">LOC106763201</name>
</gene>
<dbReference type="Gene3D" id="3.80.10.10">
    <property type="entry name" value="Ribonuclease Inhibitor"/>
    <property type="match status" value="1"/>
</dbReference>
<dbReference type="Pfam" id="PF13855">
    <property type="entry name" value="LRR_8"/>
    <property type="match status" value="1"/>
</dbReference>
<keyword evidence="13" id="KW-0418">Kinase</keyword>
<sequence>MSLSNAQIEKHAAVLAHSFRQQIKKKLKMQNTRGFSMLRLFLIAILFFIIECAGGELSESESFFNFLRAVDPQNVLNKTTLVGSPSHSCLVKLNGVRCDSNATNIVHIRLENLNLSGTIDADSLCRLKKLRVVSLANNNIRGTIPPSILHCTRLTHLNLTSNQLSGRLSKALTKLKHLRNLDISNNNFSGMIPSKQQYRRLVSYYVTPNVKLESNSTKEGLKESDRNTMQQPTPDSLSDSADKALRPNKGTTILVVLLLGTVVLVLSLYFLVRKSLDLTERREVVKEKHDVSKDLSTEVQEVNQKEGDSKLVFFVEDRERFTMEDLLRANADLRSEGFCSSLYKVKLENNDHYAVKRLKNLQVSLEEFGETLRKISNLKHQNILPLVGYRSTSEEKFVIYKYQNNGSLLNLLKDYIAGRKDFPWKLRLNIACGIARGLAFIYRKSDEKEEVIPHGNLKPSNILLDENNEPLISEHGLSKFMDPNRGFLFSSQGYTAPEKSLTEKGDVYSFGMILLELLTGKSIEVSRIDLARWVRSMVREEWTGEVFDKEVRENEHQWAFPLLNIALLCVSRFQETRPTTVDILQKIEEVMDQHEQYQERFASKCCSSGSTRDECCSLHKIIPETWDSPGSNY</sequence>
<keyword evidence="13" id="KW-0675">Receptor</keyword>
<dbReference type="FunFam" id="3.80.10.10:FF:000041">
    <property type="entry name" value="LRR receptor-like serine/threonine-protein kinase ERECTA"/>
    <property type="match status" value="1"/>
</dbReference>
<dbReference type="PANTHER" id="PTHR48007">
    <property type="entry name" value="LEUCINE-RICH REPEAT RECEPTOR-LIKE PROTEIN KINASE PXC1"/>
    <property type="match status" value="1"/>
</dbReference>
<keyword evidence="12" id="KW-1185">Reference proteome</keyword>
<dbReference type="GO" id="GO:0016020">
    <property type="term" value="C:membrane"/>
    <property type="evidence" value="ECO:0007669"/>
    <property type="project" value="UniProtKB-SubCell"/>
</dbReference>
<dbReference type="InterPro" id="IPR046959">
    <property type="entry name" value="PRK1-6/SRF4-like"/>
</dbReference>
<evidence type="ECO:0000256" key="10">
    <source>
        <dbReference type="SAM" id="Phobius"/>
    </source>
</evidence>
<keyword evidence="13" id="KW-0808">Transferase</keyword>
<dbReference type="Proteomes" id="UP000087766">
    <property type="component" value="Chromosome 6"/>
</dbReference>
<accession>A0A1S3UA44</accession>
<keyword evidence="4" id="KW-0732">Signal</keyword>
<protein>
    <submittedName>
        <fullName evidence="13">Probable inactive receptor kinase At5g53320</fullName>
    </submittedName>
</protein>
<dbReference type="Gene3D" id="3.30.200.20">
    <property type="entry name" value="Phosphorylase Kinase, domain 1"/>
    <property type="match status" value="1"/>
</dbReference>
<evidence type="ECO:0000259" key="11">
    <source>
        <dbReference type="PROSITE" id="PS50011"/>
    </source>
</evidence>
<reference evidence="12" key="1">
    <citation type="journal article" date="2014" name="Nat. Commun.">
        <title>Genome sequence of mungbean and insights into evolution within Vigna species.</title>
        <authorList>
            <person name="Kang Y.J."/>
            <person name="Kim S.K."/>
            <person name="Kim M.Y."/>
            <person name="Lestari P."/>
            <person name="Kim K.H."/>
            <person name="Ha B.K."/>
            <person name="Jun T.H."/>
            <person name="Hwang W.J."/>
            <person name="Lee T."/>
            <person name="Lee J."/>
            <person name="Shim S."/>
            <person name="Yoon M.Y."/>
            <person name="Jang Y.E."/>
            <person name="Han K.S."/>
            <person name="Taeprayoon P."/>
            <person name="Yoon N."/>
            <person name="Somta P."/>
            <person name="Tanya P."/>
            <person name="Kim K.S."/>
            <person name="Gwag J.G."/>
            <person name="Moon J.K."/>
            <person name="Lee Y.H."/>
            <person name="Park B.S."/>
            <person name="Bombarely A."/>
            <person name="Doyle J.J."/>
            <person name="Jackson S.A."/>
            <person name="Schafleitner R."/>
            <person name="Srinives P."/>
            <person name="Varshney R.K."/>
            <person name="Lee S.H."/>
        </authorList>
    </citation>
    <scope>NUCLEOTIDE SEQUENCE [LARGE SCALE GENOMIC DNA]</scope>
    <source>
        <strain evidence="12">cv. VC1973A</strain>
    </source>
</reference>
<dbReference type="KEGG" id="vra:106763201"/>
<keyword evidence="5" id="KW-0677">Repeat</keyword>
<dbReference type="InterPro" id="IPR001611">
    <property type="entry name" value="Leu-rich_rpt"/>
</dbReference>
<dbReference type="RefSeq" id="XP_014502897.1">
    <property type="nucleotide sequence ID" value="XM_014647411.2"/>
</dbReference>
<keyword evidence="8" id="KW-0325">Glycoprotein</keyword>
<evidence type="ECO:0000313" key="12">
    <source>
        <dbReference type="Proteomes" id="UP000087766"/>
    </source>
</evidence>
<evidence type="ECO:0000256" key="3">
    <source>
        <dbReference type="ARBA" id="ARBA00022692"/>
    </source>
</evidence>
<dbReference type="PROSITE" id="PS50011">
    <property type="entry name" value="PROTEIN_KINASE_DOM"/>
    <property type="match status" value="1"/>
</dbReference>
<feature type="domain" description="Protein kinase" evidence="11">
    <location>
        <begin position="328"/>
        <end position="597"/>
    </location>
</feature>
<feature type="compositionally biased region" description="Polar residues" evidence="9">
    <location>
        <begin position="227"/>
        <end position="239"/>
    </location>
</feature>
<dbReference type="InterPro" id="IPR000719">
    <property type="entry name" value="Prot_kinase_dom"/>
</dbReference>
<evidence type="ECO:0000256" key="2">
    <source>
        <dbReference type="ARBA" id="ARBA00022614"/>
    </source>
</evidence>
<dbReference type="GO" id="GO:0004672">
    <property type="term" value="F:protein kinase activity"/>
    <property type="evidence" value="ECO:0007669"/>
    <property type="project" value="InterPro"/>
</dbReference>
<name>A0A1S3UA44_VIGRR</name>
<reference evidence="13" key="2">
    <citation type="submission" date="2025-08" db="UniProtKB">
        <authorList>
            <consortium name="RefSeq"/>
        </authorList>
    </citation>
    <scope>IDENTIFICATION</scope>
    <source>
        <tissue evidence="13">Leaf</tissue>
    </source>
</reference>
<keyword evidence="2" id="KW-0433">Leucine-rich repeat</keyword>
<dbReference type="Gene3D" id="1.10.510.10">
    <property type="entry name" value="Transferase(Phosphotransferase) domain 1"/>
    <property type="match status" value="1"/>
</dbReference>
<evidence type="ECO:0000256" key="5">
    <source>
        <dbReference type="ARBA" id="ARBA00022737"/>
    </source>
</evidence>
<dbReference type="AlphaFoldDB" id="A0A1S3UA44"/>
<evidence type="ECO:0000256" key="1">
    <source>
        <dbReference type="ARBA" id="ARBA00004370"/>
    </source>
</evidence>
<keyword evidence="3 10" id="KW-0812">Transmembrane</keyword>
<evidence type="ECO:0000313" key="13">
    <source>
        <dbReference type="RefSeq" id="XP_014502897.1"/>
    </source>
</evidence>
<feature type="region of interest" description="Disordered" evidence="9">
    <location>
        <begin position="215"/>
        <end position="243"/>
    </location>
</feature>
<organism evidence="12 13">
    <name type="scientific">Vigna radiata var. radiata</name>
    <name type="common">Mung bean</name>
    <name type="synonym">Phaseolus aureus</name>
    <dbReference type="NCBI Taxonomy" id="3916"/>
    <lineage>
        <taxon>Eukaryota</taxon>
        <taxon>Viridiplantae</taxon>
        <taxon>Streptophyta</taxon>
        <taxon>Embryophyta</taxon>
        <taxon>Tracheophyta</taxon>
        <taxon>Spermatophyta</taxon>
        <taxon>Magnoliopsida</taxon>
        <taxon>eudicotyledons</taxon>
        <taxon>Gunneridae</taxon>
        <taxon>Pentapetalae</taxon>
        <taxon>rosids</taxon>
        <taxon>fabids</taxon>
        <taxon>Fabales</taxon>
        <taxon>Fabaceae</taxon>
        <taxon>Papilionoideae</taxon>
        <taxon>50 kb inversion clade</taxon>
        <taxon>NPAAA clade</taxon>
        <taxon>indigoferoid/millettioid clade</taxon>
        <taxon>Phaseoleae</taxon>
        <taxon>Vigna</taxon>
    </lineage>
</organism>
<comment type="subcellular location">
    <subcellularLocation>
        <location evidence="1">Membrane</location>
    </subcellularLocation>
</comment>
<dbReference type="GO" id="GO:0005524">
    <property type="term" value="F:ATP binding"/>
    <property type="evidence" value="ECO:0007669"/>
    <property type="project" value="InterPro"/>
</dbReference>
<dbReference type="SUPFAM" id="SSF56112">
    <property type="entry name" value="Protein kinase-like (PK-like)"/>
    <property type="match status" value="1"/>
</dbReference>
<dbReference type="InterPro" id="IPR032675">
    <property type="entry name" value="LRR_dom_sf"/>
</dbReference>
<keyword evidence="6 10" id="KW-1133">Transmembrane helix</keyword>
<dbReference type="PANTHER" id="PTHR48007:SF77">
    <property type="entry name" value="PROTEIN KINASE DOMAIN-CONTAINING PROTEIN"/>
    <property type="match status" value="1"/>
</dbReference>
<dbReference type="InterPro" id="IPR011009">
    <property type="entry name" value="Kinase-like_dom_sf"/>
</dbReference>
<dbReference type="OrthoDB" id="5966500at2759"/>
<dbReference type="GeneID" id="106763201"/>
<feature type="transmembrane region" description="Helical" evidence="10">
    <location>
        <begin position="253"/>
        <end position="272"/>
    </location>
</feature>
<evidence type="ECO:0000256" key="7">
    <source>
        <dbReference type="ARBA" id="ARBA00023136"/>
    </source>
</evidence>
<evidence type="ECO:0000256" key="6">
    <source>
        <dbReference type="ARBA" id="ARBA00022989"/>
    </source>
</evidence>
<dbReference type="SUPFAM" id="SSF52058">
    <property type="entry name" value="L domain-like"/>
    <property type="match status" value="1"/>
</dbReference>
<evidence type="ECO:0000256" key="8">
    <source>
        <dbReference type="ARBA" id="ARBA00023180"/>
    </source>
</evidence>
<proteinExistence type="predicted"/>
<dbReference type="Pfam" id="PF00069">
    <property type="entry name" value="Pkinase"/>
    <property type="match status" value="1"/>
</dbReference>
<evidence type="ECO:0000256" key="4">
    <source>
        <dbReference type="ARBA" id="ARBA00022729"/>
    </source>
</evidence>
<keyword evidence="7 10" id="KW-0472">Membrane</keyword>
<evidence type="ECO:0000256" key="9">
    <source>
        <dbReference type="SAM" id="MobiDB-lite"/>
    </source>
</evidence>